<proteinExistence type="predicted"/>
<gene>
    <name evidence="1" type="ORF">H1P_2280006</name>
</gene>
<dbReference type="RefSeq" id="WP_186376117.1">
    <property type="nucleotide sequence ID" value="NZ_LR213973.1"/>
</dbReference>
<dbReference type="Proteomes" id="UP000320055">
    <property type="component" value="Unassembled WGS sequence"/>
</dbReference>
<name>A0A563VRA5_9CYAN</name>
<keyword evidence="2" id="KW-1185">Reference proteome</keyword>
<dbReference type="EMBL" id="CAACVJ010000144">
    <property type="protein sequence ID" value="VEP13920.1"/>
    <property type="molecule type" value="Genomic_DNA"/>
</dbReference>
<reference evidence="1 2" key="1">
    <citation type="submission" date="2019-01" db="EMBL/GenBank/DDBJ databases">
        <authorList>
            <person name="Brito A."/>
        </authorList>
    </citation>
    <scope>NUCLEOTIDE SEQUENCE [LARGE SCALE GENOMIC DNA]</scope>
    <source>
        <strain evidence="1">1</strain>
    </source>
</reference>
<dbReference type="AlphaFoldDB" id="A0A563VRA5"/>
<evidence type="ECO:0000313" key="1">
    <source>
        <dbReference type="EMBL" id="VEP13920.1"/>
    </source>
</evidence>
<organism evidence="1 2">
    <name type="scientific">Hyella patelloides LEGE 07179</name>
    <dbReference type="NCBI Taxonomy" id="945734"/>
    <lineage>
        <taxon>Bacteria</taxon>
        <taxon>Bacillati</taxon>
        <taxon>Cyanobacteriota</taxon>
        <taxon>Cyanophyceae</taxon>
        <taxon>Pleurocapsales</taxon>
        <taxon>Hyellaceae</taxon>
        <taxon>Hyella</taxon>
    </lineage>
</organism>
<sequence length="57" mass="6452">MFSEVVNFLGLEQELDHLGFFATEAQTHLNREDTGNFLGRCTRYEMVGRSKVAGSNQ</sequence>
<evidence type="ECO:0000313" key="2">
    <source>
        <dbReference type="Proteomes" id="UP000320055"/>
    </source>
</evidence>
<protein>
    <submittedName>
        <fullName evidence="1">Uncharacterized protein</fullName>
    </submittedName>
</protein>
<accession>A0A563VRA5</accession>